<proteinExistence type="predicted"/>
<sequence>MAAMLCTLAAAERNRAVRYASVLELEFFDSGNGWKQIQGPGDFYAEVFVSREDKYIAVSEMLNPGREYDSYEALLSIWEHESDISAGQLQSIKYYNVNKESDVGIFDDVFASFDYDPNEDYKISDISIERESTIYNHHWKALRTTTFGSDAIDICTEFKETDGFYIQSFDVGRTGYNGRWIRVNFKVDGNDDDDDQ</sequence>
<gene>
    <name evidence="1" type="ORF">Cpir12675_006539</name>
</gene>
<protein>
    <submittedName>
        <fullName evidence="1">Uncharacterized protein</fullName>
    </submittedName>
</protein>
<dbReference type="Proteomes" id="UP001583280">
    <property type="component" value="Unassembled WGS sequence"/>
</dbReference>
<comment type="caution">
    <text evidence="1">The sequence shown here is derived from an EMBL/GenBank/DDBJ whole genome shotgun (WGS) entry which is preliminary data.</text>
</comment>
<evidence type="ECO:0000313" key="1">
    <source>
        <dbReference type="EMBL" id="KAL1887444.1"/>
    </source>
</evidence>
<name>A0ABR3YH40_9PEZI</name>
<keyword evidence="2" id="KW-1185">Reference proteome</keyword>
<organism evidence="1 2">
    <name type="scientific">Ceratocystis pirilliformis</name>
    <dbReference type="NCBI Taxonomy" id="259994"/>
    <lineage>
        <taxon>Eukaryota</taxon>
        <taxon>Fungi</taxon>
        <taxon>Dikarya</taxon>
        <taxon>Ascomycota</taxon>
        <taxon>Pezizomycotina</taxon>
        <taxon>Sordariomycetes</taxon>
        <taxon>Hypocreomycetidae</taxon>
        <taxon>Microascales</taxon>
        <taxon>Ceratocystidaceae</taxon>
        <taxon>Ceratocystis</taxon>
    </lineage>
</organism>
<dbReference type="EMBL" id="JAWDJO010000318">
    <property type="protein sequence ID" value="KAL1887444.1"/>
    <property type="molecule type" value="Genomic_DNA"/>
</dbReference>
<evidence type="ECO:0000313" key="2">
    <source>
        <dbReference type="Proteomes" id="UP001583280"/>
    </source>
</evidence>
<reference evidence="1 2" key="1">
    <citation type="journal article" date="2024" name="IMA Fungus">
        <title>IMA Genome - F19 : A genome assembly and annotation guide to empower mycologists, including annotated draft genome sequences of Ceratocystis pirilliformis, Diaporthe australafricana, Fusarium ophioides, Paecilomyces lecythidis, and Sporothrix stenoceras.</title>
        <authorList>
            <person name="Aylward J."/>
            <person name="Wilson A.M."/>
            <person name="Visagie C.M."/>
            <person name="Spraker J."/>
            <person name="Barnes I."/>
            <person name="Buitendag C."/>
            <person name="Ceriani C."/>
            <person name="Del Mar Angel L."/>
            <person name="du Plessis D."/>
            <person name="Fuchs T."/>
            <person name="Gasser K."/>
            <person name="Kramer D."/>
            <person name="Li W."/>
            <person name="Munsamy K."/>
            <person name="Piso A."/>
            <person name="Price J.L."/>
            <person name="Sonnekus B."/>
            <person name="Thomas C."/>
            <person name="van der Nest A."/>
            <person name="van Dijk A."/>
            <person name="van Heerden A."/>
            <person name="van Vuuren N."/>
            <person name="Yilmaz N."/>
            <person name="Duong T.A."/>
            <person name="van der Merwe N.A."/>
            <person name="Wingfield M.J."/>
            <person name="Wingfield B.D."/>
        </authorList>
    </citation>
    <scope>NUCLEOTIDE SEQUENCE [LARGE SCALE GENOMIC DNA]</scope>
    <source>
        <strain evidence="1 2">CMW 12675</strain>
    </source>
</reference>
<accession>A0ABR3YH40</accession>